<keyword evidence="4" id="KW-1185">Reference proteome</keyword>
<evidence type="ECO:0000313" key="3">
    <source>
        <dbReference type="EMBL" id="NYF60056.1"/>
    </source>
</evidence>
<dbReference type="PANTHER" id="PTHR43156">
    <property type="entry name" value="STAGE II SPORULATION PROTEIN E-RELATED"/>
    <property type="match status" value="1"/>
</dbReference>
<reference evidence="3 4" key="1">
    <citation type="submission" date="2020-07" db="EMBL/GenBank/DDBJ databases">
        <title>Sequencing the genomes of 1000 actinobacteria strains.</title>
        <authorList>
            <person name="Klenk H.-P."/>
        </authorList>
    </citation>
    <scope>NUCLEOTIDE SEQUENCE [LARGE SCALE GENOMIC DNA]</scope>
    <source>
        <strain evidence="3 4">DSM 43814</strain>
    </source>
</reference>
<dbReference type="Pfam" id="PF07228">
    <property type="entry name" value="SpoIIE"/>
    <property type="match status" value="1"/>
</dbReference>
<dbReference type="Proteomes" id="UP000631553">
    <property type="component" value="Unassembled WGS sequence"/>
</dbReference>
<protein>
    <submittedName>
        <fullName evidence="3">Serine phosphatase RsbU (Regulator of sigma subunit)</fullName>
    </submittedName>
</protein>
<proteinExistence type="predicted"/>
<name>A0ABX2RY72_9ACTN</name>
<evidence type="ECO:0000259" key="2">
    <source>
        <dbReference type="Pfam" id="PF07228"/>
    </source>
</evidence>
<comment type="caution">
    <text evidence="3">The sequence shown here is derived from an EMBL/GenBank/DDBJ whole genome shotgun (WGS) entry which is preliminary data.</text>
</comment>
<keyword evidence="1" id="KW-0378">Hydrolase</keyword>
<dbReference type="InterPro" id="IPR052016">
    <property type="entry name" value="Bact_Sigma-Reg"/>
</dbReference>
<sequence length="117" mass="12825">MPGPTALPLGIGHLSSRRPDVHEEDLHAGDRILAYPDGITDARSPDGQRFGVDRLVDFVNRALNDQLPTPETMRRLVRAVMAHQGDELQDDATAMFLEWRPPRSPLAHLSALAAAGQ</sequence>
<gene>
    <name evidence="3" type="ORF">HDA35_005887</name>
</gene>
<feature type="domain" description="PPM-type phosphatase" evidence="2">
    <location>
        <begin position="4"/>
        <end position="99"/>
    </location>
</feature>
<dbReference type="InterPro" id="IPR001932">
    <property type="entry name" value="PPM-type_phosphatase-like_dom"/>
</dbReference>
<accession>A0ABX2RY72</accession>
<dbReference type="Gene3D" id="3.60.40.10">
    <property type="entry name" value="PPM-type phosphatase domain"/>
    <property type="match status" value="1"/>
</dbReference>
<organism evidence="3 4">
    <name type="scientific">Micromonospora purpureochromogenes</name>
    <dbReference type="NCBI Taxonomy" id="47872"/>
    <lineage>
        <taxon>Bacteria</taxon>
        <taxon>Bacillati</taxon>
        <taxon>Actinomycetota</taxon>
        <taxon>Actinomycetes</taxon>
        <taxon>Micromonosporales</taxon>
        <taxon>Micromonosporaceae</taxon>
        <taxon>Micromonospora</taxon>
    </lineage>
</organism>
<dbReference type="SUPFAM" id="SSF81606">
    <property type="entry name" value="PP2C-like"/>
    <property type="match status" value="1"/>
</dbReference>
<dbReference type="PANTHER" id="PTHR43156:SF2">
    <property type="entry name" value="STAGE II SPORULATION PROTEIN E"/>
    <property type="match status" value="1"/>
</dbReference>
<evidence type="ECO:0000256" key="1">
    <source>
        <dbReference type="ARBA" id="ARBA00022801"/>
    </source>
</evidence>
<dbReference type="InterPro" id="IPR036457">
    <property type="entry name" value="PPM-type-like_dom_sf"/>
</dbReference>
<dbReference type="EMBL" id="JACCCQ010000001">
    <property type="protein sequence ID" value="NYF60056.1"/>
    <property type="molecule type" value="Genomic_DNA"/>
</dbReference>
<evidence type="ECO:0000313" key="4">
    <source>
        <dbReference type="Proteomes" id="UP000631553"/>
    </source>
</evidence>